<accession>A0ABP9ND14</accession>
<dbReference type="Proteomes" id="UP001500171">
    <property type="component" value="Unassembled WGS sequence"/>
</dbReference>
<proteinExistence type="predicted"/>
<dbReference type="RefSeq" id="WP_345492682.1">
    <property type="nucleotide sequence ID" value="NZ_BAABHY010000013.1"/>
</dbReference>
<gene>
    <name evidence="1" type="ORF">GCM10023211_24540</name>
</gene>
<reference evidence="2" key="1">
    <citation type="journal article" date="2019" name="Int. J. Syst. Evol. Microbiol.">
        <title>The Global Catalogue of Microorganisms (GCM) 10K type strain sequencing project: providing services to taxonomists for standard genome sequencing and annotation.</title>
        <authorList>
            <consortium name="The Broad Institute Genomics Platform"/>
            <consortium name="The Broad Institute Genome Sequencing Center for Infectious Disease"/>
            <person name="Wu L."/>
            <person name="Ma J."/>
        </authorList>
    </citation>
    <scope>NUCLEOTIDE SEQUENCE [LARGE SCALE GENOMIC DNA]</scope>
    <source>
        <strain evidence="2">JCM 18050</strain>
    </source>
</reference>
<sequence length="284" mass="32144">MKDKKLIVLYILMLIVGLALLFTKSSPTPPVVEKPVETKVIVTEPPKPKTQIVTIAVAKKDISERTIFTKDDYYFKTTEVDADSAEKYINSANEIDAYVAKQNIAADTFIQYDFIASPSSSEYIALSIKEGAYMFPFVISQTDAYLLKNLRNGDLVDLYVLYGAETVTSRTITEDKFVSPSRDFITNRIKPIIVGKKIIFIEPHTEDNLKSREKTVGEIQLELSNQEIKLLRTLMTNSTVMMYPSTFEENIDDGLILLSDKERTWPLSDRDIFSGTQINKLKGN</sequence>
<evidence type="ECO:0000313" key="1">
    <source>
        <dbReference type="EMBL" id="GAA5114687.1"/>
    </source>
</evidence>
<evidence type="ECO:0008006" key="3">
    <source>
        <dbReference type="Google" id="ProtNLM"/>
    </source>
</evidence>
<organism evidence="1 2">
    <name type="scientific">Orbus sasakiae</name>
    <dbReference type="NCBI Taxonomy" id="1078475"/>
    <lineage>
        <taxon>Bacteria</taxon>
        <taxon>Pseudomonadati</taxon>
        <taxon>Pseudomonadota</taxon>
        <taxon>Gammaproteobacteria</taxon>
        <taxon>Orbales</taxon>
        <taxon>Orbaceae</taxon>
        <taxon>Orbus</taxon>
    </lineage>
</organism>
<keyword evidence="2" id="KW-1185">Reference proteome</keyword>
<evidence type="ECO:0000313" key="2">
    <source>
        <dbReference type="Proteomes" id="UP001500171"/>
    </source>
</evidence>
<protein>
    <recommendedName>
        <fullName evidence="3">Flp pilus assembly protein RcpC/CpaB domain-containing protein</fullName>
    </recommendedName>
</protein>
<comment type="caution">
    <text evidence="1">The sequence shown here is derived from an EMBL/GenBank/DDBJ whole genome shotgun (WGS) entry which is preliminary data.</text>
</comment>
<dbReference type="EMBL" id="BAABHY010000013">
    <property type="protein sequence ID" value="GAA5114687.1"/>
    <property type="molecule type" value="Genomic_DNA"/>
</dbReference>
<name>A0ABP9ND14_9GAMM</name>